<gene>
    <name evidence="1" type="ORF">K488DRAFT_86769</name>
</gene>
<name>A0ACB8QIS1_9AGAM</name>
<keyword evidence="2" id="KW-1185">Reference proteome</keyword>
<sequence length="794" mass="85569">MAYNAVDNHSQVNLSQGYATNSPYGSGDPYYNSSTGYITPSNTAGKSRGMSKWIKFGIPVAVIVIAGAVVGGVLGSRRSSSSSSSSSSSGSGSAAASGAVSAKNGLGRFASATNSEWMLPVYPSTTNTAAFTSPTFNPSSSAAWPVDPFQPSSPSVTTVRTDRPRLIAPAYKWQNLPSRIAADPYLKGWNDTIFSNASDYSQLSLVAYILDGGPTGNGLLDAARQVKQRIKVYSYAYRMTNNTKWADLAWGEINNTGSNNANWGANNSTKWNPVHFLDTAEMCAAYAIAYDWLYDVLTDAQKQQMRNDVIQFGLNNGIDIYANNNMNIGWWTGASILGNWNCVCNNGLTMAALAILGDDTTGTAAKLLGYTVPNAKSVCAMAPTTDGTWPETMDYWYFGTTGYAEMVSSLITATGSDYGMLGANPGFNLTGYFHMYGQGATQLFAWGDTGPNKFTATANPMLFFGSQFNTPVYQLYQRDQWDAADPWSMFWYDPSVTGAFWDGLALDRYFDNNTDQWASMRSSWTDANALFVAVKGGTLQGHQTHNDLDVGDFVIDALGTRWAGELGDGNYLSTGYFTSDAQDAQRWLYYRKRTEGQNTLLVDGLNQNVLAAPTVSFGSTGESQGSSTVYTVPDGSGAYFVTDMSSAYFNSTSVKRGVRTVNKRRQVLVQDEITTSTSFQWRMHTNASVTIDSSGTSATLKRDGQTMTVQLLSPTSGASLTTQSAVRLSTDPPLPTGESDQPNDGITVLTVAFSSGGTYTIALLFNPQWSGMSSSAYTTPSITALDQWSKSNQS</sequence>
<dbReference type="EMBL" id="MU273578">
    <property type="protein sequence ID" value="KAI0031486.1"/>
    <property type="molecule type" value="Genomic_DNA"/>
</dbReference>
<comment type="caution">
    <text evidence="1">The sequence shown here is derived from an EMBL/GenBank/DDBJ whole genome shotgun (WGS) entry which is preliminary data.</text>
</comment>
<proteinExistence type="predicted"/>
<dbReference type="Proteomes" id="UP000814128">
    <property type="component" value="Unassembled WGS sequence"/>
</dbReference>
<evidence type="ECO:0000313" key="1">
    <source>
        <dbReference type="EMBL" id="KAI0031486.1"/>
    </source>
</evidence>
<keyword evidence="1" id="KW-0456">Lyase</keyword>
<evidence type="ECO:0000313" key="2">
    <source>
        <dbReference type="Proteomes" id="UP000814128"/>
    </source>
</evidence>
<organism evidence="1 2">
    <name type="scientific">Vararia minispora EC-137</name>
    <dbReference type="NCBI Taxonomy" id="1314806"/>
    <lineage>
        <taxon>Eukaryota</taxon>
        <taxon>Fungi</taxon>
        <taxon>Dikarya</taxon>
        <taxon>Basidiomycota</taxon>
        <taxon>Agaricomycotina</taxon>
        <taxon>Agaricomycetes</taxon>
        <taxon>Russulales</taxon>
        <taxon>Lachnocladiaceae</taxon>
        <taxon>Vararia</taxon>
    </lineage>
</organism>
<reference evidence="1" key="2">
    <citation type="journal article" date="2022" name="New Phytol.">
        <title>Evolutionary transition to the ectomycorrhizal habit in the genomes of a hyperdiverse lineage of mushroom-forming fungi.</title>
        <authorList>
            <person name="Looney B."/>
            <person name="Miyauchi S."/>
            <person name="Morin E."/>
            <person name="Drula E."/>
            <person name="Courty P.E."/>
            <person name="Kohler A."/>
            <person name="Kuo A."/>
            <person name="LaButti K."/>
            <person name="Pangilinan J."/>
            <person name="Lipzen A."/>
            <person name="Riley R."/>
            <person name="Andreopoulos W."/>
            <person name="He G."/>
            <person name="Johnson J."/>
            <person name="Nolan M."/>
            <person name="Tritt A."/>
            <person name="Barry K.W."/>
            <person name="Grigoriev I.V."/>
            <person name="Nagy L.G."/>
            <person name="Hibbett D."/>
            <person name="Henrissat B."/>
            <person name="Matheny P.B."/>
            <person name="Labbe J."/>
            <person name="Martin F.M."/>
        </authorList>
    </citation>
    <scope>NUCLEOTIDE SEQUENCE</scope>
    <source>
        <strain evidence="1">EC-137</strain>
    </source>
</reference>
<reference evidence="1" key="1">
    <citation type="submission" date="2021-02" db="EMBL/GenBank/DDBJ databases">
        <authorList>
            <consortium name="DOE Joint Genome Institute"/>
            <person name="Ahrendt S."/>
            <person name="Looney B.P."/>
            <person name="Miyauchi S."/>
            <person name="Morin E."/>
            <person name="Drula E."/>
            <person name="Courty P.E."/>
            <person name="Chicoki N."/>
            <person name="Fauchery L."/>
            <person name="Kohler A."/>
            <person name="Kuo A."/>
            <person name="Labutti K."/>
            <person name="Pangilinan J."/>
            <person name="Lipzen A."/>
            <person name="Riley R."/>
            <person name="Andreopoulos W."/>
            <person name="He G."/>
            <person name="Johnson J."/>
            <person name="Barry K.W."/>
            <person name="Grigoriev I.V."/>
            <person name="Nagy L."/>
            <person name="Hibbett D."/>
            <person name="Henrissat B."/>
            <person name="Matheny P.B."/>
            <person name="Labbe J."/>
            <person name="Martin F."/>
        </authorList>
    </citation>
    <scope>NUCLEOTIDE SEQUENCE</scope>
    <source>
        <strain evidence="1">EC-137</strain>
    </source>
</reference>
<protein>
    <submittedName>
        <fullName evidence="1">Chondroitin AC/alginate lyase</fullName>
    </submittedName>
</protein>
<accession>A0ACB8QIS1</accession>